<reference evidence="1 2" key="2">
    <citation type="submission" date="2019-06" db="EMBL/GenBank/DDBJ databases">
        <title>Martelella lutilitoris sp. nov., isolated from a tidal mudflat.</title>
        <authorList>
            <person name="Kim Y.-J."/>
        </authorList>
    </citation>
    <scope>NUCLEOTIDE SEQUENCE [LARGE SCALE GENOMIC DNA]</scope>
    <source>
        <strain evidence="1 2">GH2-6</strain>
    </source>
</reference>
<dbReference type="OrthoDB" id="3788717at2"/>
<accession>A0A5C4JWY2</accession>
<dbReference type="Pfam" id="PF20137">
    <property type="entry name" value="BubE"/>
    <property type="match status" value="1"/>
</dbReference>
<dbReference type="RefSeq" id="WP_138746723.1">
    <property type="nucleotide sequence ID" value="NZ_VCLB01000001.1"/>
</dbReference>
<comment type="caution">
    <text evidence="1">The sequence shown here is derived from an EMBL/GenBank/DDBJ whole genome shotgun (WGS) entry which is preliminary data.</text>
</comment>
<evidence type="ECO:0000313" key="1">
    <source>
        <dbReference type="EMBL" id="TNB49681.1"/>
    </source>
</evidence>
<proteinExistence type="predicted"/>
<keyword evidence="2" id="KW-1185">Reference proteome</keyword>
<dbReference type="InterPro" id="IPR045384">
    <property type="entry name" value="DUF6527"/>
</dbReference>
<protein>
    <submittedName>
        <fullName evidence="1">Uncharacterized protein</fullName>
    </submittedName>
</protein>
<evidence type="ECO:0000313" key="2">
    <source>
        <dbReference type="Proteomes" id="UP000307874"/>
    </source>
</evidence>
<gene>
    <name evidence="1" type="ORF">FF124_01600</name>
</gene>
<organism evidence="1 2">
    <name type="scientific">Martelella lutilitoris</name>
    <dbReference type="NCBI Taxonomy" id="2583532"/>
    <lineage>
        <taxon>Bacteria</taxon>
        <taxon>Pseudomonadati</taxon>
        <taxon>Pseudomonadota</taxon>
        <taxon>Alphaproteobacteria</taxon>
        <taxon>Hyphomicrobiales</taxon>
        <taxon>Aurantimonadaceae</taxon>
        <taxon>Martelella</taxon>
    </lineage>
</organism>
<name>A0A5C4JWY2_9HYPH</name>
<dbReference type="EMBL" id="VCLB01000001">
    <property type="protein sequence ID" value="TNB49681.1"/>
    <property type="molecule type" value="Genomic_DNA"/>
</dbReference>
<sequence>MIEEFRLARVQYVPKTLEPGVLYVADEFDIAVHLCACGCGSKVTTPLGPTEWRLTEQYGQPTLHPSVGNWQLPCRSHYLITSGKTRWAGQWSEEQIAAGRTAEEQRREAFYAQRARERKWWVRLWNWVRGLIGF</sequence>
<reference evidence="1 2" key="1">
    <citation type="submission" date="2019-05" db="EMBL/GenBank/DDBJ databases">
        <authorList>
            <person name="Lee S.D."/>
        </authorList>
    </citation>
    <scope>NUCLEOTIDE SEQUENCE [LARGE SCALE GENOMIC DNA]</scope>
    <source>
        <strain evidence="1 2">GH2-6</strain>
    </source>
</reference>
<dbReference type="AlphaFoldDB" id="A0A5C4JWY2"/>
<dbReference type="Proteomes" id="UP000307874">
    <property type="component" value="Unassembled WGS sequence"/>
</dbReference>